<feature type="binding site" evidence="2">
    <location>
        <position position="145"/>
    </location>
    <ligand>
        <name>Co(2+)</name>
        <dbReference type="ChEBI" id="CHEBI:48828"/>
    </ligand>
</feature>
<evidence type="ECO:0000256" key="2">
    <source>
        <dbReference type="PIRSR" id="PIRSR033579-3"/>
    </source>
</evidence>
<evidence type="ECO:0000256" key="1">
    <source>
        <dbReference type="PIRSR" id="PIRSR033579-1"/>
    </source>
</evidence>
<proteinExistence type="predicted"/>
<dbReference type="Proteomes" id="UP000199158">
    <property type="component" value="Unassembled WGS sequence"/>
</dbReference>
<gene>
    <name evidence="3" type="ORF">SAMN05216180_1339</name>
</gene>
<dbReference type="SUPFAM" id="SSF53800">
    <property type="entry name" value="Chelatase"/>
    <property type="match status" value="1"/>
</dbReference>
<dbReference type="CDD" id="cd03412">
    <property type="entry name" value="CbiK_N"/>
    <property type="match status" value="1"/>
</dbReference>
<keyword evidence="2" id="KW-0170">Cobalt</keyword>
<accession>A0A1H8AHX1</accession>
<dbReference type="Pfam" id="PF06180">
    <property type="entry name" value="CbiK"/>
    <property type="match status" value="1"/>
</dbReference>
<keyword evidence="2" id="KW-0479">Metal-binding</keyword>
<dbReference type="STRING" id="474960.SAMN05216180_1339"/>
<dbReference type="Gene3D" id="3.40.50.1400">
    <property type="match status" value="2"/>
</dbReference>
<protein>
    <submittedName>
        <fullName evidence="3">Sirohydrochlorin cobaltochelatase</fullName>
    </submittedName>
</protein>
<feature type="binding site" evidence="2">
    <location>
        <position position="176"/>
    </location>
    <ligand>
        <name>Co(2+)</name>
        <dbReference type="ChEBI" id="CHEBI:48828"/>
    </ligand>
</feature>
<name>A0A1H8AHX1_9FIRM</name>
<dbReference type="InterPro" id="IPR010388">
    <property type="entry name" value="Anaerobic_Co-chelatase"/>
</dbReference>
<evidence type="ECO:0000313" key="4">
    <source>
        <dbReference type="Proteomes" id="UP000199158"/>
    </source>
</evidence>
<dbReference type="EMBL" id="FOCG01000001">
    <property type="protein sequence ID" value="SEM70133.1"/>
    <property type="molecule type" value="Genomic_DNA"/>
</dbReference>
<dbReference type="AlphaFoldDB" id="A0A1H8AHX1"/>
<evidence type="ECO:0000313" key="3">
    <source>
        <dbReference type="EMBL" id="SEM70133.1"/>
    </source>
</evidence>
<dbReference type="CDD" id="cd03413">
    <property type="entry name" value="CbiK_C"/>
    <property type="match status" value="1"/>
</dbReference>
<feature type="active site" description="Proton acceptor" evidence="1">
    <location>
        <position position="145"/>
    </location>
</feature>
<dbReference type="GO" id="GO:0019251">
    <property type="term" value="P:anaerobic cobalamin biosynthetic process"/>
    <property type="evidence" value="ECO:0007669"/>
    <property type="project" value="InterPro"/>
</dbReference>
<dbReference type="OrthoDB" id="9770331at2"/>
<keyword evidence="4" id="KW-1185">Reference proteome</keyword>
<dbReference type="PIRSF" id="PIRSF033579">
    <property type="entry name" value="Anaer_Co_chel"/>
    <property type="match status" value="1"/>
</dbReference>
<dbReference type="RefSeq" id="WP_092752891.1">
    <property type="nucleotide sequence ID" value="NZ_FOCG01000001.1"/>
</dbReference>
<dbReference type="GO" id="GO:0046872">
    <property type="term" value="F:metal ion binding"/>
    <property type="evidence" value="ECO:0007669"/>
    <property type="project" value="UniProtKB-KW"/>
</dbReference>
<organism evidence="3 4">
    <name type="scientific">Hydrogenoanaerobacterium saccharovorans</name>
    <dbReference type="NCBI Taxonomy" id="474960"/>
    <lineage>
        <taxon>Bacteria</taxon>
        <taxon>Bacillati</taxon>
        <taxon>Bacillota</taxon>
        <taxon>Clostridia</taxon>
        <taxon>Eubacteriales</taxon>
        <taxon>Oscillospiraceae</taxon>
        <taxon>Hydrogenoanaerobacterium</taxon>
    </lineage>
</organism>
<sequence length="259" mass="28881">MNKKALVVISFGTTYPDAMAAIEKIEQRLHNAMPDYDLFRAFTSGMVIRKLQKAQGIAVESPEQLLIRLAEQGYDEIVCQSTHVINGVEYDKMCYQISGQAHKFTSVKLGKPLLSDVQDYIDCCALLMKEVPALGNDEALVLMGHGTDHFANGAYSQLENTFRSLGYERVYVGTVEGFPNLDYVLGRLDKHEIKKVVLMPFMIVAGDHAQNDMAGDDEDSWKMILEQKGYQTQILLQGLGSLDGIGNLFAEHLKKAEEL</sequence>
<feature type="binding site" evidence="2">
    <location>
        <position position="208"/>
    </location>
    <ligand>
        <name>Co(2+)</name>
        <dbReference type="ChEBI" id="CHEBI:48828"/>
    </ligand>
</feature>
<dbReference type="GO" id="GO:0016852">
    <property type="term" value="F:sirohydrochlorin cobaltochelatase activity"/>
    <property type="evidence" value="ECO:0007669"/>
    <property type="project" value="InterPro"/>
</dbReference>
<reference evidence="3 4" key="1">
    <citation type="submission" date="2016-10" db="EMBL/GenBank/DDBJ databases">
        <authorList>
            <person name="de Groot N.N."/>
        </authorList>
    </citation>
    <scope>NUCLEOTIDE SEQUENCE [LARGE SCALE GENOMIC DNA]</scope>
    <source>
        <strain evidence="3 4">CGMCC 1.5070</strain>
    </source>
</reference>